<sequence>MCIHVCTQASPHHLCTFQSDGQMCDAVCLWPWDAHEEEVVEEDEEAEEATKTKEKE</sequence>
<dbReference type="EMBL" id="JAUBYV010000003">
    <property type="protein sequence ID" value="KAK2628258.1"/>
    <property type="molecule type" value="Genomic_DNA"/>
</dbReference>
<accession>A0AAD9T3M6</accession>
<proteinExistence type="predicted"/>
<evidence type="ECO:0000313" key="2">
    <source>
        <dbReference type="Proteomes" id="UP001285354"/>
    </source>
</evidence>
<evidence type="ECO:0000313" key="1">
    <source>
        <dbReference type="EMBL" id="KAK2628258.1"/>
    </source>
</evidence>
<organism evidence="1 2">
    <name type="scientific">Diplocarpon rosae</name>
    <dbReference type="NCBI Taxonomy" id="946125"/>
    <lineage>
        <taxon>Eukaryota</taxon>
        <taxon>Fungi</taxon>
        <taxon>Dikarya</taxon>
        <taxon>Ascomycota</taxon>
        <taxon>Pezizomycotina</taxon>
        <taxon>Leotiomycetes</taxon>
        <taxon>Helotiales</taxon>
        <taxon>Drepanopezizaceae</taxon>
        <taxon>Diplocarpon</taxon>
    </lineage>
</organism>
<protein>
    <submittedName>
        <fullName evidence="1">Uncharacterized protein</fullName>
    </submittedName>
</protein>
<name>A0AAD9T3M6_9HELO</name>
<comment type="caution">
    <text evidence="1">The sequence shown here is derived from an EMBL/GenBank/DDBJ whole genome shotgun (WGS) entry which is preliminary data.</text>
</comment>
<gene>
    <name evidence="1" type="ORF">QTJ16_002904</name>
</gene>
<keyword evidence="2" id="KW-1185">Reference proteome</keyword>
<dbReference type="Proteomes" id="UP001285354">
    <property type="component" value="Unassembled WGS sequence"/>
</dbReference>
<dbReference type="AlphaFoldDB" id="A0AAD9T3M6"/>
<reference evidence="1" key="1">
    <citation type="submission" date="2023-06" db="EMBL/GenBank/DDBJ databases">
        <title>Draft genome of Marssonina rosae.</title>
        <authorList>
            <person name="Cheng Q."/>
        </authorList>
    </citation>
    <scope>NUCLEOTIDE SEQUENCE</scope>
    <source>
        <strain evidence="1">R4</strain>
    </source>
</reference>